<evidence type="ECO:0000256" key="1">
    <source>
        <dbReference type="ARBA" id="ARBA00004604"/>
    </source>
</evidence>
<organism evidence="16 17">
    <name type="scientific">Naumovozyma dairenensis (strain ATCC 10597 / BCRC 20456 / CBS 421 / NBRC 0211 / NRRL Y-12639)</name>
    <name type="common">Saccharomyces dairenensis</name>
    <dbReference type="NCBI Taxonomy" id="1071378"/>
    <lineage>
        <taxon>Eukaryota</taxon>
        <taxon>Fungi</taxon>
        <taxon>Dikarya</taxon>
        <taxon>Ascomycota</taxon>
        <taxon>Saccharomycotina</taxon>
        <taxon>Saccharomycetes</taxon>
        <taxon>Saccharomycetales</taxon>
        <taxon>Saccharomycetaceae</taxon>
        <taxon>Naumovozyma</taxon>
    </lineage>
</organism>
<dbReference type="RefSeq" id="XP_003671537.1">
    <property type="nucleotide sequence ID" value="XM_003671489.1"/>
</dbReference>
<keyword evidence="4" id="KW-0597">Phosphoprotein</keyword>
<keyword evidence="17" id="KW-1185">Reference proteome</keyword>
<dbReference type="Gene3D" id="3.30.70.2850">
    <property type="match status" value="1"/>
</dbReference>
<evidence type="ECO:0000256" key="13">
    <source>
        <dbReference type="RuleBase" id="RU004279"/>
    </source>
</evidence>
<dbReference type="OMA" id="NREDYQQ"/>
<dbReference type="InterPro" id="IPR006592">
    <property type="entry name" value="RNA_pol_N"/>
</dbReference>
<dbReference type="CDD" id="cd01435">
    <property type="entry name" value="RNAP_I_RPA1_N"/>
    <property type="match status" value="1"/>
</dbReference>
<dbReference type="FunFam" id="3.30.70.2850:FF:000002">
    <property type="entry name" value="DNA-directed RNA polymerase subunit"/>
    <property type="match status" value="1"/>
</dbReference>
<keyword evidence="9" id="KW-0460">Magnesium</keyword>
<dbReference type="FunFam" id="2.40.40.20:FF:000019">
    <property type="entry name" value="DNA-directed RNA polymerase II subunit RPB1"/>
    <property type="match status" value="1"/>
</dbReference>
<dbReference type="Pfam" id="PF04983">
    <property type="entry name" value="RNA_pol_Rpb1_3"/>
    <property type="match status" value="1"/>
</dbReference>
<evidence type="ECO:0000256" key="11">
    <source>
        <dbReference type="ARBA" id="ARBA00023242"/>
    </source>
</evidence>
<dbReference type="GO" id="GO:1990841">
    <property type="term" value="F:promoter-specific chromatin binding"/>
    <property type="evidence" value="ECO:0007669"/>
    <property type="project" value="EnsemblFungi"/>
</dbReference>
<evidence type="ECO:0000256" key="4">
    <source>
        <dbReference type="ARBA" id="ARBA00022553"/>
    </source>
</evidence>
<dbReference type="Gene3D" id="1.10.274.100">
    <property type="entry name" value="RNA polymerase Rpb1, domain 3"/>
    <property type="match status" value="1"/>
</dbReference>
<evidence type="ECO:0000259" key="15">
    <source>
        <dbReference type="SMART" id="SM00663"/>
    </source>
</evidence>
<dbReference type="InterPro" id="IPR045867">
    <property type="entry name" value="DNA-dir_RpoC_beta_prime"/>
</dbReference>
<dbReference type="PANTHER" id="PTHR19376">
    <property type="entry name" value="DNA-DIRECTED RNA POLYMERASE"/>
    <property type="match status" value="1"/>
</dbReference>
<dbReference type="Gene3D" id="1.10.150.390">
    <property type="match status" value="1"/>
</dbReference>
<keyword evidence="8" id="KW-0862">Zinc</keyword>
<dbReference type="InterPro" id="IPR042102">
    <property type="entry name" value="RNA_pol_Rpb1_3_sf"/>
</dbReference>
<evidence type="ECO:0000256" key="10">
    <source>
        <dbReference type="ARBA" id="ARBA00023163"/>
    </source>
</evidence>
<dbReference type="FunFam" id="1.10.132.30:FF:000005">
    <property type="entry name" value="DNA-directed RNA polymerase subunit"/>
    <property type="match status" value="1"/>
</dbReference>
<keyword evidence="11" id="KW-0539">Nucleus</keyword>
<dbReference type="InterPro" id="IPR007080">
    <property type="entry name" value="RNA_pol_Rpb1_1"/>
</dbReference>
<dbReference type="Gene3D" id="3.30.1490.180">
    <property type="entry name" value="RNA polymerase ii"/>
    <property type="match status" value="1"/>
</dbReference>
<feature type="region of interest" description="Disordered" evidence="14">
    <location>
        <begin position="1361"/>
        <end position="1426"/>
    </location>
</feature>
<dbReference type="SUPFAM" id="SSF64484">
    <property type="entry name" value="beta and beta-prime subunits of DNA dependent RNA-polymerase"/>
    <property type="match status" value="1"/>
</dbReference>
<dbReference type="GO" id="GO:0046872">
    <property type="term" value="F:metal ion binding"/>
    <property type="evidence" value="ECO:0007669"/>
    <property type="project" value="UniProtKB-KW"/>
</dbReference>
<dbReference type="FunFam" id="1.10.274.100:FF:000006">
    <property type="entry name" value="DNA-directed RNA polymerase subunit"/>
    <property type="match status" value="1"/>
</dbReference>
<dbReference type="GO" id="GO:0003677">
    <property type="term" value="F:DNA binding"/>
    <property type="evidence" value="ECO:0007669"/>
    <property type="project" value="InterPro"/>
</dbReference>
<dbReference type="Pfam" id="PF00623">
    <property type="entry name" value="RNA_pol_Rpb1_2"/>
    <property type="match status" value="1"/>
</dbReference>
<dbReference type="EMBL" id="HE580274">
    <property type="protein sequence ID" value="CCD26294.1"/>
    <property type="molecule type" value="Genomic_DNA"/>
</dbReference>
<feature type="domain" description="RNA polymerase N-terminal" evidence="15">
    <location>
        <begin position="356"/>
        <end position="684"/>
    </location>
</feature>
<comment type="similarity">
    <text evidence="2 13">Belongs to the RNA polymerase beta' chain family.</text>
</comment>
<dbReference type="FunFam" id="1.10.357.120:FF:000002">
    <property type="entry name" value="DNA-directed RNA polymerase subunit"/>
    <property type="match status" value="1"/>
</dbReference>
<evidence type="ECO:0000313" key="16">
    <source>
        <dbReference type="EMBL" id="CCD26294.1"/>
    </source>
</evidence>
<evidence type="ECO:0000256" key="7">
    <source>
        <dbReference type="ARBA" id="ARBA00022723"/>
    </source>
</evidence>
<accession>G0WET3</accession>
<dbReference type="Pfam" id="PF04997">
    <property type="entry name" value="RNA_pol_Rpb1_1"/>
    <property type="match status" value="1"/>
</dbReference>
<sequence>MDISKPVGSEITSVDFGILTSEEIRQLSAKQITNPTVLDNLGHPISGGLYDLSLGAFLRNLCSSCGLDEKFCPGHQGHIELPVPCYNPLFFNQLYIYLRTSCLFCHHLKLKQIEVHRFACKLRLLQYGLIDESYKIDDINIGDLKDFLENAQAEEDEAIEDNKLNESTTKRDANDISAQLLRDLQQKREEYVEVVIATAISEGRTTERGIFTATVNDERKNLIHEFHKKLLTRGKCDNCGMFSPKFRKDGFTKIFETALNEKQLTNNRVRGFIRQDMIKKQNQSKALNGETTKDDENENGFDLGRNPTVRPKTGSTYILSTEVRNILRAVFRKEQNIFKYIFHSKPNVSSTPISADMFFMDVIVVPPTRFRLPSKLGDEIHENSQNQLLSKILTTALLIRDLNDEMSKLQKDKVSVDDRRVIFSRLMNAFVTIQNDVNAFIDSTKAQGTTGGKVPIPGVKQALEKKEGLFRKHMMGKRVNYAARSVISPDPNIETNEIGVPPVFATKLTYPEPVTSYNIAELRQAVINGPDKWPGAAQIQNEDGSLVSLVGMSAEQRKALANQLMTPSSNVGTHTLNKKVYRHIKNRDIVIMNRQPTLHKASMMGHKVRVLPGEKTLRLHYANTGAYNADFDGDEMNMHFPQNENARAEAFNLANTDSQYLTPTSGSPVRGLIQDHISAGVWLTSKDSFFTREQYQQYIYGCIRPEDGHATRPKLITLPPTIYKPVPLWTGKQIISTVLLNVTPADMPGINLTSSNKIKNEYWGKSSNENEVLFKNGELLCGILDKSQYGASKFGIVHSLHEVYGPSIAAKVLSVLGRLFTNYIMSTAFTCGMDDLRLSEEGNKWRSDILKTSVDTGREAAAEVTNLDKDTAADDAELLKRLEEILRDNNKSGILDAVTSSKVNSITSKVVSKCVPDGTMKKFPYNSMQAMALSGAKGSNVNVSQIMCLLGQQALEGRRVPVMVSGKTLPSFKPYETDAMAGGYIKGRFYSGIKPQEYYFHCMAGREGLIDTAVKTSRSGYLQRCLTKQLEGVHVSYDNSVRDGDGTLIQFLYGGDAVDVTKESHMTEFDFCLDNYDALLNKYNPSALIEHLDVETALKYSKKTLKNRKKHAKEAHHKNATKYDPVLSKFNPAKYLGSVSEKFQDKLESYLDKNSKLFKSHDNVSEKKFRALMQLKYMRSLINPGEAVGIIASQSVGEPSTQMTLNTFHFAGHGAANVTLGIPRMREIIMTASAAIKTPQMTLPIWQDVSDEQADTFCKSISKVVLSEVIDKVTVTETTGSTANNTSARSYAINMKFFDEEEYNGEYDVSKVELQNVIAVKFIHALEAVIVKEVKKQKKTTVLDIGIAVPKSQTALGAMETINSKKSAEDGDEEDYQKKTKQAVSYEDPDDDELETMREAEKSDEEMNSDMNSDAESVSDNEESEDVDMDNYLDSTIAEANKNMTKTQRDRQSAMVTNHRFVTKYNFDDEHGKWCEFRIELAADTEKLLMVNIIEDICKKCIIREVPHIDRCVHPEPENGKRVLVTEGVNFEAMWDQEAFIDVDGITSNDVASVLKTYGVEAARNTIVNEINNVFSRYAISVSYRHLDLIADMMTRQGTYLAFNRQGMESSTSSLMKMSYETTLQFLTKAVLDNEREELESPSARIVMGKLNNVGTGSFDILAKVPNAV</sequence>
<dbReference type="OrthoDB" id="270392at2759"/>
<comment type="function">
    <text evidence="13">DNA-dependent RNA polymerase catalyzes the transcription of DNA into RNA using the four ribonucleoside triphosphates as substrates.</text>
</comment>
<dbReference type="InterPro" id="IPR007081">
    <property type="entry name" value="RNA_pol_Rpb1_5"/>
</dbReference>
<dbReference type="FunFam" id="4.10.860.120:FF:000006">
    <property type="entry name" value="DNA-directed RNA polymerase subunit"/>
    <property type="match status" value="1"/>
</dbReference>
<evidence type="ECO:0000256" key="6">
    <source>
        <dbReference type="ARBA" id="ARBA00022695"/>
    </source>
</evidence>
<dbReference type="PANTHER" id="PTHR19376:SF11">
    <property type="entry name" value="DNA-DIRECTED RNA POLYMERASE I SUBUNIT RPA1"/>
    <property type="match status" value="1"/>
</dbReference>
<dbReference type="Gene3D" id="4.10.860.120">
    <property type="entry name" value="RNA polymerase II, clamp domain"/>
    <property type="match status" value="1"/>
</dbReference>
<comment type="catalytic activity">
    <reaction evidence="12 13">
        <text>RNA(n) + a ribonucleoside 5'-triphosphate = RNA(n+1) + diphosphate</text>
        <dbReference type="Rhea" id="RHEA:21248"/>
        <dbReference type="Rhea" id="RHEA-COMP:14527"/>
        <dbReference type="Rhea" id="RHEA-COMP:17342"/>
        <dbReference type="ChEBI" id="CHEBI:33019"/>
        <dbReference type="ChEBI" id="CHEBI:61557"/>
        <dbReference type="ChEBI" id="CHEBI:140395"/>
        <dbReference type="EC" id="2.7.7.6"/>
    </reaction>
</comment>
<reference evidence="16 17" key="1">
    <citation type="journal article" date="2011" name="Proc. Natl. Acad. Sci. U.S.A.">
        <title>Evolutionary erosion of yeast sex chromosomes by mating-type switching accidents.</title>
        <authorList>
            <person name="Gordon J.L."/>
            <person name="Armisen D."/>
            <person name="Proux-Wera E."/>
            <person name="Oheigeartaigh S.S."/>
            <person name="Byrne K.P."/>
            <person name="Wolfe K.H."/>
        </authorList>
    </citation>
    <scope>NUCLEOTIDE SEQUENCE [LARGE SCALE GENOMIC DNA]</scope>
    <source>
        <strain evidence="17">ATCC 10597 / BCRC 20456 / CBS 421 / NBRC 0211 / NRRL Y-12639</strain>
    </source>
</reference>
<evidence type="ECO:0000256" key="2">
    <source>
        <dbReference type="ARBA" id="ARBA00006460"/>
    </source>
</evidence>
<dbReference type="GO" id="GO:0006363">
    <property type="term" value="P:termination of RNA polymerase I transcription"/>
    <property type="evidence" value="ECO:0007669"/>
    <property type="project" value="EnsemblFungi"/>
</dbReference>
<dbReference type="SMART" id="SM00663">
    <property type="entry name" value="RPOLA_N"/>
    <property type="match status" value="1"/>
</dbReference>
<dbReference type="STRING" id="1071378.G0WET3"/>
<comment type="subcellular location">
    <subcellularLocation>
        <location evidence="1">Nucleus</location>
        <location evidence="1">Nucleolus</location>
    </subcellularLocation>
</comment>
<dbReference type="GO" id="GO:0006362">
    <property type="term" value="P:transcription elongation by RNA polymerase I"/>
    <property type="evidence" value="ECO:0007669"/>
    <property type="project" value="EnsemblFungi"/>
</dbReference>
<proteinExistence type="inferred from homology"/>
<name>G0WET3_NAUDC</name>
<dbReference type="GeneID" id="11495825"/>
<dbReference type="InterPro" id="IPR007066">
    <property type="entry name" value="RNA_pol_Rpb1_3"/>
</dbReference>
<evidence type="ECO:0000256" key="5">
    <source>
        <dbReference type="ARBA" id="ARBA00022679"/>
    </source>
</evidence>
<dbReference type="GO" id="GO:0006361">
    <property type="term" value="P:transcription initiation at RNA polymerase I promoter"/>
    <property type="evidence" value="ECO:0007669"/>
    <property type="project" value="EnsemblFungi"/>
</dbReference>
<keyword evidence="5 13" id="KW-0808">Transferase</keyword>
<feature type="region of interest" description="Disordered" evidence="14">
    <location>
        <begin position="283"/>
        <end position="307"/>
    </location>
</feature>
<dbReference type="FunFam" id="3.30.1490.180:FF:000003">
    <property type="entry name" value="DNA-directed RNA polymerase subunit"/>
    <property type="match status" value="1"/>
</dbReference>
<gene>
    <name evidence="16" type="primary">NDAI0H01200</name>
    <name evidence="16" type="ordered locus">NDAI_0H01200</name>
</gene>
<keyword evidence="3 13" id="KW-0240">DNA-directed RNA polymerase</keyword>
<dbReference type="InterPro" id="IPR038120">
    <property type="entry name" value="Rpb1_funnel_sf"/>
</dbReference>
<evidence type="ECO:0000256" key="3">
    <source>
        <dbReference type="ARBA" id="ARBA00022478"/>
    </source>
</evidence>
<evidence type="ECO:0000313" key="17">
    <source>
        <dbReference type="Proteomes" id="UP000000689"/>
    </source>
</evidence>
<keyword evidence="6 13" id="KW-0548">Nucleotidyltransferase</keyword>
<feature type="compositionally biased region" description="Acidic residues" evidence="14">
    <location>
        <begin position="1417"/>
        <end position="1426"/>
    </location>
</feature>
<dbReference type="Pfam" id="PF04998">
    <property type="entry name" value="RNA_pol_Rpb1_5"/>
    <property type="match status" value="1"/>
</dbReference>
<evidence type="ECO:0000256" key="9">
    <source>
        <dbReference type="ARBA" id="ARBA00022842"/>
    </source>
</evidence>
<dbReference type="GO" id="GO:0003899">
    <property type="term" value="F:DNA-directed RNA polymerase activity"/>
    <property type="evidence" value="ECO:0007669"/>
    <property type="project" value="UniProtKB-EC"/>
</dbReference>
<dbReference type="InterPro" id="IPR044893">
    <property type="entry name" value="RNA_pol_Rpb1_clamp_domain"/>
</dbReference>
<keyword evidence="7" id="KW-0479">Metal-binding</keyword>
<dbReference type="Proteomes" id="UP000000689">
    <property type="component" value="Chromosome 8"/>
</dbReference>
<dbReference type="EC" id="2.7.7.6" evidence="13"/>
<evidence type="ECO:0000256" key="12">
    <source>
        <dbReference type="ARBA" id="ARBA00048552"/>
    </source>
</evidence>
<dbReference type="KEGG" id="ndi:NDAI_0H01200"/>
<protein>
    <recommendedName>
        <fullName evidence="13">DNA-directed RNA polymerase subunit</fullName>
        <ecNumber evidence="13">2.7.7.6</ecNumber>
    </recommendedName>
</protein>
<evidence type="ECO:0000256" key="14">
    <source>
        <dbReference type="SAM" id="MobiDB-lite"/>
    </source>
</evidence>
<dbReference type="InterPro" id="IPR007083">
    <property type="entry name" value="RNA_pol_Rpb1_4"/>
</dbReference>
<dbReference type="InterPro" id="IPR015699">
    <property type="entry name" value="DNA-dir_RNA_pol1_lsu_N"/>
</dbReference>
<dbReference type="eggNOG" id="KOG0262">
    <property type="taxonomic scope" value="Eukaryota"/>
</dbReference>
<dbReference type="InterPro" id="IPR000722">
    <property type="entry name" value="RNA_pol_asu"/>
</dbReference>
<dbReference type="Gene3D" id="1.10.132.30">
    <property type="match status" value="1"/>
</dbReference>
<dbReference type="InterPro" id="IPR047107">
    <property type="entry name" value="DNA-dir_RNA_pol1_lsu_C"/>
</dbReference>
<evidence type="ECO:0000256" key="8">
    <source>
        <dbReference type="ARBA" id="ARBA00022833"/>
    </source>
</evidence>
<dbReference type="GO" id="GO:0005736">
    <property type="term" value="C:RNA polymerase I complex"/>
    <property type="evidence" value="ECO:0007669"/>
    <property type="project" value="EnsemblFungi"/>
</dbReference>
<dbReference type="Pfam" id="PF05000">
    <property type="entry name" value="RNA_pol_Rpb1_4"/>
    <property type="match status" value="1"/>
</dbReference>
<dbReference type="HOGENOM" id="CLU_000487_2_2_1"/>
<dbReference type="Gene3D" id="2.40.40.20">
    <property type="match status" value="1"/>
</dbReference>
<dbReference type="Gene3D" id="1.10.357.120">
    <property type="match status" value="1"/>
</dbReference>
<dbReference type="CDD" id="cd02735">
    <property type="entry name" value="RNAP_I_Rpa1_C"/>
    <property type="match status" value="1"/>
</dbReference>
<keyword evidence="10 13" id="KW-0804">Transcription</keyword>